<evidence type="ECO:0000313" key="14">
    <source>
        <dbReference type="Proteomes" id="UP000279994"/>
    </source>
</evidence>
<dbReference type="SUPFAM" id="SSF53218">
    <property type="entry name" value="Molybdenum cofactor biosynthesis proteins"/>
    <property type="match status" value="1"/>
</dbReference>
<dbReference type="Gene3D" id="2.170.190.11">
    <property type="entry name" value="Molybdopterin biosynthesis moea protein, domain 3"/>
    <property type="match status" value="1"/>
</dbReference>
<comment type="catalytic activity">
    <reaction evidence="10">
        <text>adenylyl-molybdopterin + molybdate = Mo-molybdopterin + AMP + H(+)</text>
        <dbReference type="Rhea" id="RHEA:35047"/>
        <dbReference type="ChEBI" id="CHEBI:15378"/>
        <dbReference type="ChEBI" id="CHEBI:36264"/>
        <dbReference type="ChEBI" id="CHEBI:62727"/>
        <dbReference type="ChEBI" id="CHEBI:71302"/>
        <dbReference type="ChEBI" id="CHEBI:456215"/>
        <dbReference type="EC" id="2.10.1.1"/>
    </reaction>
</comment>
<reference evidence="13 14" key="1">
    <citation type="submission" date="2018-11" db="EMBL/GenBank/DDBJ databases">
        <authorList>
            <person name="Li F."/>
        </authorList>
    </citation>
    <scope>NUCLEOTIDE SEQUENCE [LARGE SCALE GENOMIC DNA]</scope>
    <source>
        <strain evidence="13 14">Gsoil 818</strain>
    </source>
</reference>
<dbReference type="Gene3D" id="2.40.340.10">
    <property type="entry name" value="MoeA, C-terminal, domain IV"/>
    <property type="match status" value="1"/>
</dbReference>
<evidence type="ECO:0000313" key="13">
    <source>
        <dbReference type="EMBL" id="RNM12138.1"/>
    </source>
</evidence>
<dbReference type="SUPFAM" id="SSF63882">
    <property type="entry name" value="MoeA N-terminal region -like"/>
    <property type="match status" value="1"/>
</dbReference>
<dbReference type="InterPro" id="IPR036688">
    <property type="entry name" value="MoeA_C_domain_IV_sf"/>
</dbReference>
<dbReference type="GO" id="GO:0046872">
    <property type="term" value="F:metal ion binding"/>
    <property type="evidence" value="ECO:0007669"/>
    <property type="project" value="UniProtKB-UniRule"/>
</dbReference>
<evidence type="ECO:0000256" key="2">
    <source>
        <dbReference type="ARBA" id="ARBA00002901"/>
    </source>
</evidence>
<gene>
    <name evidence="13" type="ORF">EFL26_20235</name>
</gene>
<dbReference type="AlphaFoldDB" id="A0A3N0GJ50"/>
<evidence type="ECO:0000256" key="5">
    <source>
        <dbReference type="ARBA" id="ARBA00022505"/>
    </source>
</evidence>
<dbReference type="SMART" id="SM00852">
    <property type="entry name" value="MoCF_biosynth"/>
    <property type="match status" value="1"/>
</dbReference>
<evidence type="ECO:0000256" key="9">
    <source>
        <dbReference type="ARBA" id="ARBA00023150"/>
    </source>
</evidence>
<accession>A0A3N0GJ50</accession>
<dbReference type="Proteomes" id="UP000279994">
    <property type="component" value="Unassembled WGS sequence"/>
</dbReference>
<dbReference type="GO" id="GO:0005829">
    <property type="term" value="C:cytosol"/>
    <property type="evidence" value="ECO:0007669"/>
    <property type="project" value="TreeGrafter"/>
</dbReference>
<dbReference type="InterPro" id="IPR038987">
    <property type="entry name" value="MoeA-like"/>
</dbReference>
<evidence type="ECO:0000256" key="7">
    <source>
        <dbReference type="ARBA" id="ARBA00022723"/>
    </source>
</evidence>
<evidence type="ECO:0000259" key="12">
    <source>
        <dbReference type="SMART" id="SM00852"/>
    </source>
</evidence>
<dbReference type="InterPro" id="IPR036135">
    <property type="entry name" value="MoeA_linker/N_sf"/>
</dbReference>
<evidence type="ECO:0000256" key="10">
    <source>
        <dbReference type="ARBA" id="ARBA00047317"/>
    </source>
</evidence>
<dbReference type="NCBIfam" id="NF045515">
    <property type="entry name" value="Glp_gephyrin"/>
    <property type="match status" value="1"/>
</dbReference>
<proteinExistence type="inferred from homology"/>
<dbReference type="FunFam" id="3.40.980.10:FF:000004">
    <property type="entry name" value="Molybdopterin molybdenumtransferase"/>
    <property type="match status" value="1"/>
</dbReference>
<dbReference type="CDD" id="cd00887">
    <property type="entry name" value="MoeA"/>
    <property type="match status" value="1"/>
</dbReference>
<dbReference type="EC" id="2.10.1.1" evidence="11"/>
<evidence type="ECO:0000256" key="3">
    <source>
        <dbReference type="ARBA" id="ARBA00005046"/>
    </source>
</evidence>
<dbReference type="PANTHER" id="PTHR10192:SF5">
    <property type="entry name" value="GEPHYRIN"/>
    <property type="match status" value="1"/>
</dbReference>
<comment type="caution">
    <text evidence="13">The sequence shown here is derived from an EMBL/GenBank/DDBJ whole genome shotgun (WGS) entry which is preliminary data.</text>
</comment>
<evidence type="ECO:0000256" key="6">
    <source>
        <dbReference type="ARBA" id="ARBA00022679"/>
    </source>
</evidence>
<dbReference type="Pfam" id="PF03454">
    <property type="entry name" value="MoeA_C"/>
    <property type="match status" value="1"/>
</dbReference>
<evidence type="ECO:0000256" key="8">
    <source>
        <dbReference type="ARBA" id="ARBA00022842"/>
    </source>
</evidence>
<dbReference type="Pfam" id="PF03453">
    <property type="entry name" value="MoeA_N"/>
    <property type="match status" value="1"/>
</dbReference>
<keyword evidence="6 11" id="KW-0808">Transferase</keyword>
<evidence type="ECO:0000256" key="4">
    <source>
        <dbReference type="ARBA" id="ARBA00010763"/>
    </source>
</evidence>
<comment type="similarity">
    <text evidence="4 11">Belongs to the MoeA family.</text>
</comment>
<keyword evidence="9 11" id="KW-0501">Molybdenum cofactor biosynthesis</keyword>
<feature type="domain" description="MoaB/Mog" evidence="12">
    <location>
        <begin position="185"/>
        <end position="324"/>
    </location>
</feature>
<dbReference type="NCBIfam" id="TIGR00177">
    <property type="entry name" value="molyb_syn"/>
    <property type="match status" value="1"/>
</dbReference>
<organism evidence="13 14">
    <name type="scientific">Nocardioides pocheonensis</name>
    <dbReference type="NCBI Taxonomy" id="661485"/>
    <lineage>
        <taxon>Bacteria</taxon>
        <taxon>Bacillati</taxon>
        <taxon>Actinomycetota</taxon>
        <taxon>Actinomycetes</taxon>
        <taxon>Propionibacteriales</taxon>
        <taxon>Nocardioidaceae</taxon>
        <taxon>Nocardioides</taxon>
    </lineage>
</organism>
<dbReference type="InterPro" id="IPR036425">
    <property type="entry name" value="MoaB/Mog-like_dom_sf"/>
</dbReference>
<dbReference type="GO" id="GO:0061599">
    <property type="term" value="F:molybdopterin molybdotransferase activity"/>
    <property type="evidence" value="ECO:0007669"/>
    <property type="project" value="UniProtKB-UniRule"/>
</dbReference>
<dbReference type="FunFam" id="2.170.190.11:FF:000001">
    <property type="entry name" value="Molybdopterin molybdenumtransferase"/>
    <property type="match status" value="1"/>
</dbReference>
<dbReference type="UniPathway" id="UPA00344"/>
<comment type="pathway">
    <text evidence="3 11">Cofactor biosynthesis; molybdopterin biosynthesis.</text>
</comment>
<keyword evidence="14" id="KW-1185">Reference proteome</keyword>
<name>A0A3N0GJ50_9ACTN</name>
<keyword evidence="8 11" id="KW-0460">Magnesium</keyword>
<dbReference type="Pfam" id="PF00994">
    <property type="entry name" value="MoCF_biosynth"/>
    <property type="match status" value="1"/>
</dbReference>
<dbReference type="RefSeq" id="WP_123224718.1">
    <property type="nucleotide sequence ID" value="NZ_RJSF01000046.1"/>
</dbReference>
<dbReference type="InterPro" id="IPR001453">
    <property type="entry name" value="MoaB/Mog_dom"/>
</dbReference>
<dbReference type="PANTHER" id="PTHR10192">
    <property type="entry name" value="MOLYBDOPTERIN BIOSYNTHESIS PROTEIN"/>
    <property type="match status" value="1"/>
</dbReference>
<dbReference type="Gene3D" id="3.40.980.10">
    <property type="entry name" value="MoaB/Mog-like domain"/>
    <property type="match status" value="1"/>
</dbReference>
<comment type="function">
    <text evidence="2 11">Catalyzes the insertion of molybdate into adenylated molybdopterin with the concomitant release of AMP.</text>
</comment>
<dbReference type="SUPFAM" id="SSF63867">
    <property type="entry name" value="MoeA C-terminal domain-like"/>
    <property type="match status" value="1"/>
</dbReference>
<dbReference type="GO" id="GO:0006777">
    <property type="term" value="P:Mo-molybdopterin cofactor biosynthetic process"/>
    <property type="evidence" value="ECO:0007669"/>
    <property type="project" value="UniProtKB-UniRule"/>
</dbReference>
<dbReference type="OrthoDB" id="9804758at2"/>
<evidence type="ECO:0000256" key="11">
    <source>
        <dbReference type="RuleBase" id="RU365090"/>
    </source>
</evidence>
<keyword evidence="5 11" id="KW-0500">Molybdenum</keyword>
<evidence type="ECO:0000256" key="1">
    <source>
        <dbReference type="ARBA" id="ARBA00001946"/>
    </source>
</evidence>
<dbReference type="InterPro" id="IPR005110">
    <property type="entry name" value="MoeA_linker/N"/>
</dbReference>
<protein>
    <recommendedName>
        <fullName evidence="11">Molybdopterin molybdenumtransferase</fullName>
        <ecNumber evidence="11">2.10.1.1</ecNumber>
    </recommendedName>
</protein>
<sequence>MSENSSLRGVDEHLASILDQIRELPAYDQPLLETLGLPAVDDVISPLSLPIFDNSAMDGYAVVFRDVAEATPDRPVHLPVVGEIAAGQTQIFAMSPGTAVRIMTGAPIPTGCTAVVPVEDTDDGVATVQIRRAPREGQHIRRAGEDVKEGDVVLRQGERIDARRVGLLASVGVGRIITRPRPRVVVMSTGSELVDPGEQLARDSIYDSNSYLLAAAVRQAGAIAYRVAATPDDPETFVEALTDQLVRADVVVTSGGVSKGTHDVVKEALSQLGTVEFCEVAMQPGKPQGFGVIGEDDTPIFTLPGNPVSSYVSFEVFVAPALRKMMGRTPYSRSLVRARITSEVSSMKGRRQFLRGFFEPRVGGSVVTPVGGPGSHLMGGLAQANALIVLAEDVTTVPAEADVPVMLLDREY</sequence>
<dbReference type="InterPro" id="IPR005111">
    <property type="entry name" value="MoeA_C_domain_IV"/>
</dbReference>
<dbReference type="Gene3D" id="3.90.105.10">
    <property type="entry name" value="Molybdopterin biosynthesis moea protein, domain 2"/>
    <property type="match status" value="1"/>
</dbReference>
<keyword evidence="7 11" id="KW-0479">Metal-binding</keyword>
<dbReference type="EMBL" id="RJSF01000046">
    <property type="protein sequence ID" value="RNM12138.1"/>
    <property type="molecule type" value="Genomic_DNA"/>
</dbReference>
<comment type="cofactor">
    <cofactor evidence="1 11">
        <name>Mg(2+)</name>
        <dbReference type="ChEBI" id="CHEBI:18420"/>
    </cofactor>
</comment>